<evidence type="ECO:0000313" key="2">
    <source>
        <dbReference type="EMBL" id="KAL1533375.1"/>
    </source>
</evidence>
<dbReference type="AlphaFoldDB" id="A0ABD1FPC9"/>
<proteinExistence type="predicted"/>
<feature type="region of interest" description="Disordered" evidence="1">
    <location>
        <begin position="60"/>
        <end position="169"/>
    </location>
</feature>
<evidence type="ECO:0008006" key="4">
    <source>
        <dbReference type="Google" id="ProtNLM"/>
    </source>
</evidence>
<dbReference type="InterPro" id="IPR038796">
    <property type="entry name" value="At1g76070-like"/>
</dbReference>
<feature type="region of interest" description="Disordered" evidence="1">
    <location>
        <begin position="34"/>
        <end position="53"/>
    </location>
</feature>
<comment type="caution">
    <text evidence="2">The sequence shown here is derived from an EMBL/GenBank/DDBJ whole genome shotgun (WGS) entry which is preliminary data.</text>
</comment>
<dbReference type="Proteomes" id="UP001567538">
    <property type="component" value="Unassembled WGS sequence"/>
</dbReference>
<keyword evidence="3" id="KW-1185">Reference proteome</keyword>
<dbReference type="EMBL" id="JBEAFC010000014">
    <property type="protein sequence ID" value="KAL1533375.1"/>
    <property type="molecule type" value="Genomic_DNA"/>
</dbReference>
<evidence type="ECO:0000313" key="3">
    <source>
        <dbReference type="Proteomes" id="UP001567538"/>
    </source>
</evidence>
<gene>
    <name evidence="2" type="ORF">AAHA92_33265</name>
</gene>
<dbReference type="PANTHER" id="PTHR34779:SF1">
    <property type="entry name" value="OS09G0542900 PROTEIN"/>
    <property type="match status" value="1"/>
</dbReference>
<evidence type="ECO:0000256" key="1">
    <source>
        <dbReference type="SAM" id="MobiDB-lite"/>
    </source>
</evidence>
<sequence length="248" mass="27503">MNSPKNAREKPSSKSKNNILRLLPKAAQVAVSFQNPPFSPGRADGNSKLKSHLQKGFSGPIISMIPAEARGKSKNFETQEPTSPKISCMGQIKHKKKMCKKQASLPRGFKPAVNPQPERISKARSSVPATENRKKPAGLMKMFSNRRKSDASIDLGKPPLPERAPSLSQMRRFASSRDTFASFDWKTSQITPDSGEDSDGEDDGVIPFSEPILMTDSLVLEPRKEINLWKRRTMAQPKPIQVNIARVL</sequence>
<reference evidence="2 3" key="1">
    <citation type="submission" date="2024-06" db="EMBL/GenBank/DDBJ databases">
        <title>A chromosome level genome sequence of Diviner's sage (Salvia divinorum).</title>
        <authorList>
            <person name="Ford S.A."/>
            <person name="Ro D.-K."/>
            <person name="Ness R.W."/>
            <person name="Phillips M.A."/>
        </authorList>
    </citation>
    <scope>NUCLEOTIDE SEQUENCE [LARGE SCALE GENOMIC DNA]</scope>
    <source>
        <strain evidence="2">SAF-2024a</strain>
        <tissue evidence="2">Leaf</tissue>
    </source>
</reference>
<organism evidence="2 3">
    <name type="scientific">Salvia divinorum</name>
    <name type="common">Maria pastora</name>
    <name type="synonym">Diviner's sage</name>
    <dbReference type="NCBI Taxonomy" id="28513"/>
    <lineage>
        <taxon>Eukaryota</taxon>
        <taxon>Viridiplantae</taxon>
        <taxon>Streptophyta</taxon>
        <taxon>Embryophyta</taxon>
        <taxon>Tracheophyta</taxon>
        <taxon>Spermatophyta</taxon>
        <taxon>Magnoliopsida</taxon>
        <taxon>eudicotyledons</taxon>
        <taxon>Gunneridae</taxon>
        <taxon>Pentapetalae</taxon>
        <taxon>asterids</taxon>
        <taxon>lamiids</taxon>
        <taxon>Lamiales</taxon>
        <taxon>Lamiaceae</taxon>
        <taxon>Nepetoideae</taxon>
        <taxon>Mentheae</taxon>
        <taxon>Salviinae</taxon>
        <taxon>Salvia</taxon>
        <taxon>Salvia subgen. Calosphace</taxon>
    </lineage>
</organism>
<dbReference type="PANTHER" id="PTHR34779">
    <property type="entry name" value="OS09G0542900 PROTEIN"/>
    <property type="match status" value="1"/>
</dbReference>
<accession>A0ABD1FPC9</accession>
<feature type="region of interest" description="Disordered" evidence="1">
    <location>
        <begin position="184"/>
        <end position="207"/>
    </location>
</feature>
<protein>
    <recommendedName>
        <fullName evidence="4">Syringolide-induced protein 14-1-1</fullName>
    </recommendedName>
</protein>
<feature type="compositionally biased region" description="Acidic residues" evidence="1">
    <location>
        <begin position="194"/>
        <end position="204"/>
    </location>
</feature>
<name>A0ABD1FPC9_SALDI</name>